<dbReference type="PANTHER" id="PTHR48021:SF46">
    <property type="entry name" value="MAJOR FACILITATOR SUPERFAMILY (MFS) PROFILE DOMAIN-CONTAINING PROTEIN"/>
    <property type="match status" value="1"/>
</dbReference>
<feature type="transmembrane region" description="Helical" evidence="8">
    <location>
        <begin position="110"/>
        <end position="129"/>
    </location>
</feature>
<evidence type="ECO:0000256" key="3">
    <source>
        <dbReference type="ARBA" id="ARBA00022475"/>
    </source>
</evidence>
<keyword evidence="7 8" id="KW-0472">Membrane</keyword>
<dbReference type="GO" id="GO:0022857">
    <property type="term" value="F:transmembrane transporter activity"/>
    <property type="evidence" value="ECO:0007669"/>
    <property type="project" value="InterPro"/>
</dbReference>
<evidence type="ECO:0000256" key="7">
    <source>
        <dbReference type="ARBA" id="ARBA00023136"/>
    </source>
</evidence>
<organism evidence="10 11">
    <name type="scientific">Pyrocoelia pectoralis</name>
    <dbReference type="NCBI Taxonomy" id="417401"/>
    <lineage>
        <taxon>Eukaryota</taxon>
        <taxon>Metazoa</taxon>
        <taxon>Ecdysozoa</taxon>
        <taxon>Arthropoda</taxon>
        <taxon>Hexapoda</taxon>
        <taxon>Insecta</taxon>
        <taxon>Pterygota</taxon>
        <taxon>Neoptera</taxon>
        <taxon>Endopterygota</taxon>
        <taxon>Coleoptera</taxon>
        <taxon>Polyphaga</taxon>
        <taxon>Elateriformia</taxon>
        <taxon>Elateroidea</taxon>
        <taxon>Lampyridae</taxon>
        <taxon>Lampyrinae</taxon>
        <taxon>Pyrocoelia</taxon>
    </lineage>
</organism>
<keyword evidence="2" id="KW-0813">Transport</keyword>
<evidence type="ECO:0000313" key="10">
    <source>
        <dbReference type="EMBL" id="KAK5647717.1"/>
    </source>
</evidence>
<dbReference type="PROSITE" id="PS00216">
    <property type="entry name" value="SUGAR_TRANSPORT_1"/>
    <property type="match status" value="1"/>
</dbReference>
<dbReference type="Pfam" id="PF00083">
    <property type="entry name" value="Sugar_tr"/>
    <property type="match status" value="1"/>
</dbReference>
<evidence type="ECO:0000256" key="1">
    <source>
        <dbReference type="ARBA" id="ARBA00004651"/>
    </source>
</evidence>
<feature type="transmembrane region" description="Helical" evidence="8">
    <location>
        <begin position="358"/>
        <end position="375"/>
    </location>
</feature>
<feature type="transmembrane region" description="Helical" evidence="8">
    <location>
        <begin position="27"/>
        <end position="45"/>
    </location>
</feature>
<keyword evidence="11" id="KW-1185">Reference proteome</keyword>
<comment type="caution">
    <text evidence="10">The sequence shown here is derived from an EMBL/GenBank/DDBJ whole genome shotgun (WGS) entry which is preliminary data.</text>
</comment>
<gene>
    <name evidence="10" type="ORF">RI129_002609</name>
</gene>
<name>A0AAN7ZLL9_9COLE</name>
<evidence type="ECO:0000256" key="4">
    <source>
        <dbReference type="ARBA" id="ARBA00022597"/>
    </source>
</evidence>
<dbReference type="InterPro" id="IPR005828">
    <property type="entry name" value="MFS_sugar_transport-like"/>
</dbReference>
<evidence type="ECO:0000313" key="11">
    <source>
        <dbReference type="Proteomes" id="UP001329430"/>
    </source>
</evidence>
<dbReference type="InterPro" id="IPR005829">
    <property type="entry name" value="Sugar_transporter_CS"/>
</dbReference>
<protein>
    <recommendedName>
        <fullName evidence="9">Major facilitator superfamily (MFS) profile domain-containing protein</fullName>
    </recommendedName>
</protein>
<dbReference type="InterPro" id="IPR050549">
    <property type="entry name" value="MFS_Trehalose_Transporter"/>
</dbReference>
<feature type="transmembrane region" description="Helical" evidence="8">
    <location>
        <begin position="257"/>
        <end position="278"/>
    </location>
</feature>
<sequence>MVSPIAMCIGSPIGGILIDRIGRKNTLLMLAISQIVSWICVGASSKVYLLFVGRIIAGISDGVLVSSLPVYVCEILQPRIRGYFGSLSTFGICLGSLLINIYGSFTSVRLAAYISIIFPSLFVIAFIALPESPYYLIMKDRVDDARKSLEKLRSDDEVETDLVQISFEVSEQVSEPGKFKHIFTVKSNLKACMILICLRTFQQFSGLSSLGFYNQVIFHEANSEFSPEIGSIICGVVKLIAAGVGTVMVERCGRRSLLLWSMTSSCISLILLGFYFQFRENLGRSKLLMLIPIIMMLVFFFVNSAGCMIVPNLVIGELLSVKVKGTVLSLVNIHTGISTGISSKLFQFLARTFGMHAPFYTFGVICIVGILFIYLRLPETKGKTFGEIQEILKGKKTKKCRIIYATRL</sequence>
<keyword evidence="6 8" id="KW-1133">Transmembrane helix</keyword>
<evidence type="ECO:0000256" key="5">
    <source>
        <dbReference type="ARBA" id="ARBA00022692"/>
    </source>
</evidence>
<dbReference type="PANTHER" id="PTHR48021">
    <property type="match status" value="1"/>
</dbReference>
<dbReference type="SUPFAM" id="SSF103473">
    <property type="entry name" value="MFS general substrate transporter"/>
    <property type="match status" value="1"/>
</dbReference>
<proteinExistence type="predicted"/>
<feature type="transmembrane region" description="Helical" evidence="8">
    <location>
        <begin position="51"/>
        <end position="72"/>
    </location>
</feature>
<keyword evidence="5 8" id="KW-0812">Transmembrane</keyword>
<accession>A0AAN7ZLL9</accession>
<keyword evidence="4" id="KW-0762">Sugar transport</keyword>
<evidence type="ECO:0000256" key="2">
    <source>
        <dbReference type="ARBA" id="ARBA00022448"/>
    </source>
</evidence>
<dbReference type="InterPro" id="IPR020846">
    <property type="entry name" value="MFS_dom"/>
</dbReference>
<dbReference type="FunFam" id="1.20.1250.20:FF:000218">
    <property type="entry name" value="facilitated trehalose transporter Tret1"/>
    <property type="match status" value="1"/>
</dbReference>
<comment type="subcellular location">
    <subcellularLocation>
        <location evidence="1">Cell membrane</location>
        <topology evidence="1">Multi-pass membrane protein</topology>
    </subcellularLocation>
</comment>
<dbReference type="PROSITE" id="PS50850">
    <property type="entry name" value="MFS"/>
    <property type="match status" value="1"/>
</dbReference>
<feature type="domain" description="Major facilitator superfamily (MFS) profile" evidence="9">
    <location>
        <begin position="1"/>
        <end position="381"/>
    </location>
</feature>
<dbReference type="InterPro" id="IPR036259">
    <property type="entry name" value="MFS_trans_sf"/>
</dbReference>
<evidence type="ECO:0000256" key="6">
    <source>
        <dbReference type="ARBA" id="ARBA00022989"/>
    </source>
</evidence>
<feature type="transmembrane region" description="Helical" evidence="8">
    <location>
        <begin position="327"/>
        <end position="346"/>
    </location>
</feature>
<dbReference type="AlphaFoldDB" id="A0AAN7ZLL9"/>
<dbReference type="GO" id="GO:0005886">
    <property type="term" value="C:plasma membrane"/>
    <property type="evidence" value="ECO:0007669"/>
    <property type="project" value="UniProtKB-SubCell"/>
</dbReference>
<feature type="transmembrane region" description="Helical" evidence="8">
    <location>
        <begin position="84"/>
        <end position="104"/>
    </location>
</feature>
<keyword evidence="3" id="KW-1003">Cell membrane</keyword>
<reference evidence="10 11" key="1">
    <citation type="journal article" date="2024" name="Insects">
        <title>An Improved Chromosome-Level Genome Assembly of the Firefly Pyrocoelia pectoralis.</title>
        <authorList>
            <person name="Fu X."/>
            <person name="Meyer-Rochow V.B."/>
            <person name="Ballantyne L."/>
            <person name="Zhu X."/>
        </authorList>
    </citation>
    <scope>NUCLEOTIDE SEQUENCE [LARGE SCALE GENOMIC DNA]</scope>
    <source>
        <strain evidence="10">XCY_ONT2</strain>
    </source>
</reference>
<dbReference type="EMBL" id="JAVRBK010000002">
    <property type="protein sequence ID" value="KAK5647717.1"/>
    <property type="molecule type" value="Genomic_DNA"/>
</dbReference>
<evidence type="ECO:0000259" key="9">
    <source>
        <dbReference type="PROSITE" id="PS50850"/>
    </source>
</evidence>
<feature type="transmembrane region" description="Helical" evidence="8">
    <location>
        <begin position="290"/>
        <end position="315"/>
    </location>
</feature>
<dbReference type="PROSITE" id="PS00217">
    <property type="entry name" value="SUGAR_TRANSPORT_2"/>
    <property type="match status" value="1"/>
</dbReference>
<dbReference type="Gene3D" id="1.20.1250.20">
    <property type="entry name" value="MFS general substrate transporter like domains"/>
    <property type="match status" value="1"/>
</dbReference>
<dbReference type="Proteomes" id="UP001329430">
    <property type="component" value="Chromosome 2"/>
</dbReference>
<evidence type="ECO:0000256" key="8">
    <source>
        <dbReference type="SAM" id="Phobius"/>
    </source>
</evidence>